<name>A0A8K0C8K6_IGNLU</name>
<dbReference type="OrthoDB" id="6771915at2759"/>
<comment type="caution">
    <text evidence="1">The sequence shown here is derived from an EMBL/GenBank/DDBJ whole genome shotgun (WGS) entry which is preliminary data.</text>
</comment>
<keyword evidence="2" id="KW-1185">Reference proteome</keyword>
<accession>A0A8K0C8K6</accession>
<dbReference type="EMBL" id="VTPC01091034">
    <property type="protein sequence ID" value="KAF2880038.1"/>
    <property type="molecule type" value="Genomic_DNA"/>
</dbReference>
<dbReference type="Proteomes" id="UP000801492">
    <property type="component" value="Unassembled WGS sequence"/>
</dbReference>
<gene>
    <name evidence="1" type="ORF">ILUMI_26159</name>
</gene>
<sequence>MSVFEMDYCKETILVSKMKKSSLHMKTILEAKNPEVFSVSPRPGGYAKSKYDNLFLDVTSNRISPQDYSKECLSSNKVQTELLYCSPINKWNNKKSIADTESFGANDVLAVTISCVMLMASDVPDIPEEYLKWAEDYLACIRDLKGNYPYNVKGILNYIRYLRDVDASRKNSISPIDSYSYLFNDESNILY</sequence>
<organism evidence="1 2">
    <name type="scientific">Ignelater luminosus</name>
    <name type="common">Cucubano</name>
    <name type="synonym">Pyrophorus luminosus</name>
    <dbReference type="NCBI Taxonomy" id="2038154"/>
    <lineage>
        <taxon>Eukaryota</taxon>
        <taxon>Metazoa</taxon>
        <taxon>Ecdysozoa</taxon>
        <taxon>Arthropoda</taxon>
        <taxon>Hexapoda</taxon>
        <taxon>Insecta</taxon>
        <taxon>Pterygota</taxon>
        <taxon>Neoptera</taxon>
        <taxon>Endopterygota</taxon>
        <taxon>Coleoptera</taxon>
        <taxon>Polyphaga</taxon>
        <taxon>Elateriformia</taxon>
        <taxon>Elateroidea</taxon>
        <taxon>Elateridae</taxon>
        <taxon>Agrypninae</taxon>
        <taxon>Pyrophorini</taxon>
        <taxon>Ignelater</taxon>
    </lineage>
</organism>
<protein>
    <submittedName>
        <fullName evidence="1">Uncharacterized protein</fullName>
    </submittedName>
</protein>
<dbReference type="AlphaFoldDB" id="A0A8K0C8K6"/>
<evidence type="ECO:0000313" key="1">
    <source>
        <dbReference type="EMBL" id="KAF2880038.1"/>
    </source>
</evidence>
<evidence type="ECO:0000313" key="2">
    <source>
        <dbReference type="Proteomes" id="UP000801492"/>
    </source>
</evidence>
<reference evidence="1" key="1">
    <citation type="submission" date="2019-08" db="EMBL/GenBank/DDBJ databases">
        <title>The genome of the North American firefly Photinus pyralis.</title>
        <authorList>
            <consortium name="Photinus pyralis genome working group"/>
            <person name="Fallon T.R."/>
            <person name="Sander Lower S.E."/>
            <person name="Weng J.-K."/>
        </authorList>
    </citation>
    <scope>NUCLEOTIDE SEQUENCE</scope>
    <source>
        <strain evidence="1">TRF0915ILg1</strain>
        <tissue evidence="1">Whole body</tissue>
    </source>
</reference>
<proteinExistence type="predicted"/>